<evidence type="ECO:0000256" key="1">
    <source>
        <dbReference type="SAM" id="MobiDB-lite"/>
    </source>
</evidence>
<accession>A0AAE1JI03</accession>
<dbReference type="PANTHER" id="PTHR33356:SF5">
    <property type="entry name" value="TIP41-LIKE PROTEIN"/>
    <property type="match status" value="1"/>
</dbReference>
<gene>
    <name evidence="2" type="ORF">QN277_025309</name>
</gene>
<evidence type="ECO:0000313" key="3">
    <source>
        <dbReference type="Proteomes" id="UP001293593"/>
    </source>
</evidence>
<evidence type="ECO:0000313" key="2">
    <source>
        <dbReference type="EMBL" id="KAK4268693.1"/>
    </source>
</evidence>
<keyword evidence="3" id="KW-1185">Reference proteome</keyword>
<proteinExistence type="predicted"/>
<dbReference type="EMBL" id="JAWXYG010000007">
    <property type="protein sequence ID" value="KAK4268693.1"/>
    <property type="molecule type" value="Genomic_DNA"/>
</dbReference>
<sequence length="402" mass="44709">MAENLDDGEFWLPPQFLDDDVFLEDRNSSLKLHFNGLLDTVSPKDLSFPPEFPYDFDACGFASDLSSPVESVVGSSETESDEEELMPDLTRRMARTTLEIDCASDKPKEMFVSGSPQSTLCAFGSGCGYRKGSSNGSPNSAGKVSSPTATWDLLHAAAGEVQKMKLNDEAFGFNHHQRPLGPYPVNLPVSNSNPPDFKMFTHRPLSHQQLQLLRFQMLREQQMAKLQNSSFGLYQQRRSNIIAPVSGRNIEISGPRNACPVSFPSPAWPQQAKLPAQAQQFGSGMRAVFLENPSGKKRECAGTGVFLPRRVDNPSESKRKPACSTVLVPDRVAQALNLKLDNMSGHPQRQEPPRFNVAPNMDSEAAFPKLQRNQGLPHQKRSLRPQPPVNHHDLRLPQEWTY</sequence>
<protein>
    <submittedName>
        <fullName evidence="2">Uncharacterized protein</fullName>
    </submittedName>
</protein>
<feature type="region of interest" description="Disordered" evidence="1">
    <location>
        <begin position="374"/>
        <end position="402"/>
    </location>
</feature>
<name>A0AAE1JI03_9FABA</name>
<dbReference type="Proteomes" id="UP001293593">
    <property type="component" value="Unassembled WGS sequence"/>
</dbReference>
<dbReference type="PANTHER" id="PTHR33356">
    <property type="entry name" value="TIP41-LIKE PROTEIN"/>
    <property type="match status" value="1"/>
</dbReference>
<dbReference type="AlphaFoldDB" id="A0AAE1JI03"/>
<comment type="caution">
    <text evidence="2">The sequence shown here is derived from an EMBL/GenBank/DDBJ whole genome shotgun (WGS) entry which is preliminary data.</text>
</comment>
<organism evidence="2 3">
    <name type="scientific">Acacia crassicarpa</name>
    <name type="common">northern wattle</name>
    <dbReference type="NCBI Taxonomy" id="499986"/>
    <lineage>
        <taxon>Eukaryota</taxon>
        <taxon>Viridiplantae</taxon>
        <taxon>Streptophyta</taxon>
        <taxon>Embryophyta</taxon>
        <taxon>Tracheophyta</taxon>
        <taxon>Spermatophyta</taxon>
        <taxon>Magnoliopsida</taxon>
        <taxon>eudicotyledons</taxon>
        <taxon>Gunneridae</taxon>
        <taxon>Pentapetalae</taxon>
        <taxon>rosids</taxon>
        <taxon>fabids</taxon>
        <taxon>Fabales</taxon>
        <taxon>Fabaceae</taxon>
        <taxon>Caesalpinioideae</taxon>
        <taxon>mimosoid clade</taxon>
        <taxon>Acacieae</taxon>
        <taxon>Acacia</taxon>
    </lineage>
</organism>
<reference evidence="2" key="1">
    <citation type="submission" date="2023-10" db="EMBL/GenBank/DDBJ databases">
        <title>Chromosome-level genome of the transformable northern wattle, Acacia crassicarpa.</title>
        <authorList>
            <person name="Massaro I."/>
            <person name="Sinha N.R."/>
            <person name="Poethig S."/>
            <person name="Leichty A.R."/>
        </authorList>
    </citation>
    <scope>NUCLEOTIDE SEQUENCE</scope>
    <source>
        <strain evidence="2">Acra3RX</strain>
        <tissue evidence="2">Leaf</tissue>
    </source>
</reference>